<dbReference type="AlphaFoldDB" id="A0A2D4MWQ6"/>
<name>A0A2D4MWQ6_9SAUR</name>
<reference evidence="1" key="2">
    <citation type="submission" date="2017-11" db="EMBL/GenBank/DDBJ databases">
        <title>Coralsnake Venomics: Analyses of Venom Gland Transcriptomes and Proteomes of Six Brazilian Taxa.</title>
        <authorList>
            <person name="Aird S.D."/>
            <person name="Jorge da Silva N."/>
            <person name="Qiu L."/>
            <person name="Villar-Briones A."/>
            <person name="Aparecida-Saddi V."/>
            <person name="Campos-Telles M.P."/>
            <person name="Grau M."/>
            <person name="Mikheyev A.S."/>
        </authorList>
    </citation>
    <scope>NUCLEOTIDE SEQUENCE</scope>
    <source>
        <tissue evidence="1">Venom_gland</tissue>
    </source>
</reference>
<reference evidence="1" key="1">
    <citation type="submission" date="2017-07" db="EMBL/GenBank/DDBJ databases">
        <authorList>
            <person name="Mikheyev A."/>
            <person name="Grau M."/>
        </authorList>
    </citation>
    <scope>NUCLEOTIDE SEQUENCE</scope>
    <source>
        <tissue evidence="1">Venom_gland</tissue>
    </source>
</reference>
<dbReference type="EMBL" id="IACM01124074">
    <property type="protein sequence ID" value="LAB37847.1"/>
    <property type="molecule type" value="Transcribed_RNA"/>
</dbReference>
<sequence>MPPGRNTMKPTLLLGSRRISACVEFLINCKTLPSVHLSLHVNGLCWMYVSSYCSLMPVWFVSHFMEGNGEKGKGEEEIIDGQIHTGQVLTLCNIPEFSCCAEPFYSGKISGKEWDNEGEVMLNVFFYFASLTSFRYKKKSMTSFNKEIELHLYV</sequence>
<accession>A0A2D4MWQ6</accession>
<evidence type="ECO:0000313" key="1">
    <source>
        <dbReference type="EMBL" id="LAB37847.1"/>
    </source>
</evidence>
<proteinExistence type="predicted"/>
<organism evidence="1">
    <name type="scientific">Micrurus spixii</name>
    <name type="common">Amazon coral snake</name>
    <dbReference type="NCBI Taxonomy" id="129469"/>
    <lineage>
        <taxon>Eukaryota</taxon>
        <taxon>Metazoa</taxon>
        <taxon>Chordata</taxon>
        <taxon>Craniata</taxon>
        <taxon>Vertebrata</taxon>
        <taxon>Euteleostomi</taxon>
        <taxon>Lepidosauria</taxon>
        <taxon>Squamata</taxon>
        <taxon>Bifurcata</taxon>
        <taxon>Unidentata</taxon>
        <taxon>Episquamata</taxon>
        <taxon>Toxicofera</taxon>
        <taxon>Serpentes</taxon>
        <taxon>Colubroidea</taxon>
        <taxon>Elapidae</taxon>
        <taxon>Elapinae</taxon>
        <taxon>Micrurus</taxon>
    </lineage>
</organism>
<protein>
    <submittedName>
        <fullName evidence="1">Uncharacterized protein</fullName>
    </submittedName>
</protein>